<accession>A0ABY7F2F3</accession>
<dbReference type="EMBL" id="CP111021">
    <property type="protein sequence ID" value="WAR16368.1"/>
    <property type="molecule type" value="Genomic_DNA"/>
</dbReference>
<keyword evidence="2" id="KW-1185">Reference proteome</keyword>
<proteinExistence type="predicted"/>
<gene>
    <name evidence="1" type="ORF">MAR_030962</name>
</gene>
<evidence type="ECO:0000313" key="2">
    <source>
        <dbReference type="Proteomes" id="UP001164746"/>
    </source>
</evidence>
<name>A0ABY7F2F3_MYAAR</name>
<reference evidence="1" key="1">
    <citation type="submission" date="2022-11" db="EMBL/GenBank/DDBJ databases">
        <title>Centuries of genome instability and evolution in soft-shell clam transmissible cancer (bioRxiv).</title>
        <authorList>
            <person name="Hart S.F.M."/>
            <person name="Yonemitsu M.A."/>
            <person name="Giersch R.M."/>
            <person name="Beal B.F."/>
            <person name="Arriagada G."/>
            <person name="Davis B.W."/>
            <person name="Ostrander E.A."/>
            <person name="Goff S.P."/>
            <person name="Metzger M.J."/>
        </authorList>
    </citation>
    <scope>NUCLEOTIDE SEQUENCE</scope>
    <source>
        <strain evidence="1">MELC-2E11</strain>
        <tissue evidence="1">Siphon/mantle</tissue>
    </source>
</reference>
<dbReference type="Proteomes" id="UP001164746">
    <property type="component" value="Chromosome 10"/>
</dbReference>
<sequence length="74" mass="8670">MFQSNLSAYDKDILESAAKDHFEQYTPLIAWIIIQSVQKDMSTTGVAVQYQVDKAFRNLCFHRFEFYVHTGVYN</sequence>
<evidence type="ECO:0000313" key="1">
    <source>
        <dbReference type="EMBL" id="WAR16368.1"/>
    </source>
</evidence>
<protein>
    <submittedName>
        <fullName evidence="1">Uncharacterized protein</fullName>
    </submittedName>
</protein>
<organism evidence="1 2">
    <name type="scientific">Mya arenaria</name>
    <name type="common">Soft-shell clam</name>
    <dbReference type="NCBI Taxonomy" id="6604"/>
    <lineage>
        <taxon>Eukaryota</taxon>
        <taxon>Metazoa</taxon>
        <taxon>Spiralia</taxon>
        <taxon>Lophotrochozoa</taxon>
        <taxon>Mollusca</taxon>
        <taxon>Bivalvia</taxon>
        <taxon>Autobranchia</taxon>
        <taxon>Heteroconchia</taxon>
        <taxon>Euheterodonta</taxon>
        <taxon>Imparidentia</taxon>
        <taxon>Neoheterodontei</taxon>
        <taxon>Myida</taxon>
        <taxon>Myoidea</taxon>
        <taxon>Myidae</taxon>
        <taxon>Mya</taxon>
    </lineage>
</organism>